<keyword evidence="3" id="KW-1185">Reference proteome</keyword>
<accession>A0AAI8YNQ4</accession>
<reference evidence="2" key="1">
    <citation type="submission" date="2023-10" db="EMBL/GenBank/DDBJ databases">
        <authorList>
            <person name="Hackl T."/>
        </authorList>
    </citation>
    <scope>NUCLEOTIDE SEQUENCE</scope>
</reference>
<dbReference type="Proteomes" id="UP001295740">
    <property type="component" value="Unassembled WGS sequence"/>
</dbReference>
<evidence type="ECO:0000313" key="3">
    <source>
        <dbReference type="Proteomes" id="UP001295740"/>
    </source>
</evidence>
<sequence length="54" mass="5877">MFFALNWAYDPSDSAASKDQSANASVPKPSPLASKSYRDAVVGTPKRSSIMRRD</sequence>
<organism evidence="2 3">
    <name type="scientific">Anthostomella pinea</name>
    <dbReference type="NCBI Taxonomy" id="933095"/>
    <lineage>
        <taxon>Eukaryota</taxon>
        <taxon>Fungi</taxon>
        <taxon>Dikarya</taxon>
        <taxon>Ascomycota</taxon>
        <taxon>Pezizomycotina</taxon>
        <taxon>Sordariomycetes</taxon>
        <taxon>Xylariomycetidae</taxon>
        <taxon>Xylariales</taxon>
        <taxon>Xylariaceae</taxon>
        <taxon>Anthostomella</taxon>
    </lineage>
</organism>
<evidence type="ECO:0000313" key="2">
    <source>
        <dbReference type="EMBL" id="CAJ2513982.1"/>
    </source>
</evidence>
<feature type="region of interest" description="Disordered" evidence="1">
    <location>
        <begin position="11"/>
        <end position="54"/>
    </location>
</feature>
<comment type="caution">
    <text evidence="2">The sequence shown here is derived from an EMBL/GenBank/DDBJ whole genome shotgun (WGS) entry which is preliminary data.</text>
</comment>
<dbReference type="AlphaFoldDB" id="A0AAI8YNQ4"/>
<proteinExistence type="predicted"/>
<dbReference type="EMBL" id="CAUWAG010000020">
    <property type="protein sequence ID" value="CAJ2513982.1"/>
    <property type="molecule type" value="Genomic_DNA"/>
</dbReference>
<protein>
    <submittedName>
        <fullName evidence="2">Uu.00g021010.m01.CDS01</fullName>
    </submittedName>
</protein>
<evidence type="ECO:0000256" key="1">
    <source>
        <dbReference type="SAM" id="MobiDB-lite"/>
    </source>
</evidence>
<gene>
    <name evidence="2" type="ORF">KHLLAP_LOCUS14450</name>
</gene>
<feature type="compositionally biased region" description="Polar residues" evidence="1">
    <location>
        <begin position="14"/>
        <end position="24"/>
    </location>
</feature>
<name>A0AAI8YNQ4_9PEZI</name>